<accession>A0A1G1W0D4</accession>
<dbReference type="Pfam" id="PF09136">
    <property type="entry name" value="Glucodextran_B"/>
    <property type="match status" value="1"/>
</dbReference>
<proteinExistence type="predicted"/>
<evidence type="ECO:0000313" key="4">
    <source>
        <dbReference type="Proteomes" id="UP000176723"/>
    </source>
</evidence>
<comment type="caution">
    <text evidence="3">The sequence shown here is derived from an EMBL/GenBank/DDBJ whole genome shotgun (WGS) entry which is preliminary data.</text>
</comment>
<sequence>MATRRHYSRLSRKEGKRYIRQSALLTVLTILLLIALLFWGIPSLIKLAIFLGDLRSSTQPITGEDVLPPPPPVMQPVAEATNSAVVEISGFAEEGSSVVLSLNGSDAYETLVDSDGEFLFDSVKLNQGDNEIVATSTDTAGNKSKASSTTTIELDQTLPTLTIDAPADGQTFFGQMQKVVRVSGKIDPGSTVLVNNSFVILSQEGAFSHLVQLNEGENIIAIIAQDRAGNRAEKEIKVSFTP</sequence>
<reference evidence="3 4" key="1">
    <citation type="journal article" date="2016" name="Nat. Commun.">
        <title>Thousands of microbial genomes shed light on interconnected biogeochemical processes in an aquifer system.</title>
        <authorList>
            <person name="Anantharaman K."/>
            <person name="Brown C.T."/>
            <person name="Hug L.A."/>
            <person name="Sharon I."/>
            <person name="Castelle C.J."/>
            <person name="Probst A.J."/>
            <person name="Thomas B.C."/>
            <person name="Singh A."/>
            <person name="Wilkins M.J."/>
            <person name="Karaoz U."/>
            <person name="Brodie E.L."/>
            <person name="Williams K.H."/>
            <person name="Hubbard S.S."/>
            <person name="Banfield J.F."/>
        </authorList>
    </citation>
    <scope>NUCLEOTIDE SEQUENCE [LARGE SCALE GENOMIC DNA]</scope>
</reference>
<dbReference type="NCBIfam" id="NF033510">
    <property type="entry name" value="Ca_tandemer"/>
    <property type="match status" value="1"/>
</dbReference>
<feature type="transmembrane region" description="Helical" evidence="1">
    <location>
        <begin position="21"/>
        <end position="41"/>
    </location>
</feature>
<dbReference type="InterPro" id="IPR041498">
    <property type="entry name" value="Big_6"/>
</dbReference>
<name>A0A1G1W0D4_9BACT</name>
<protein>
    <recommendedName>
        <fullName evidence="2">Bacterial Ig domain-containing protein</fullName>
    </recommendedName>
</protein>
<keyword evidence="1" id="KW-1133">Transmembrane helix</keyword>
<organism evidence="3 4">
    <name type="scientific">Candidatus Chisholmbacteria bacterium RIFCSPLOWO2_01_FULL_49_14</name>
    <dbReference type="NCBI Taxonomy" id="1797593"/>
    <lineage>
        <taxon>Bacteria</taxon>
        <taxon>Candidatus Chisholmiibacteriota</taxon>
    </lineage>
</organism>
<dbReference type="STRING" id="1797593.A3A65_02770"/>
<dbReference type="Proteomes" id="UP000176723">
    <property type="component" value="Unassembled WGS sequence"/>
</dbReference>
<evidence type="ECO:0000256" key="1">
    <source>
        <dbReference type="SAM" id="Phobius"/>
    </source>
</evidence>
<feature type="domain" description="Bacterial Ig" evidence="2">
    <location>
        <begin position="76"/>
        <end position="151"/>
    </location>
</feature>
<dbReference type="InterPro" id="IPR013783">
    <property type="entry name" value="Ig-like_fold"/>
</dbReference>
<dbReference type="AlphaFoldDB" id="A0A1G1W0D4"/>
<dbReference type="Gene3D" id="2.60.40.10">
    <property type="entry name" value="Immunoglobulins"/>
    <property type="match status" value="2"/>
</dbReference>
<gene>
    <name evidence="3" type="ORF">A3A65_02770</name>
</gene>
<keyword evidence="1" id="KW-0472">Membrane</keyword>
<dbReference type="Pfam" id="PF17936">
    <property type="entry name" value="Big_6"/>
    <property type="match status" value="1"/>
</dbReference>
<dbReference type="EMBL" id="MHCL01000020">
    <property type="protein sequence ID" value="OGY20877.1"/>
    <property type="molecule type" value="Genomic_DNA"/>
</dbReference>
<evidence type="ECO:0000259" key="2">
    <source>
        <dbReference type="Pfam" id="PF17936"/>
    </source>
</evidence>
<keyword evidence="1" id="KW-0812">Transmembrane</keyword>
<evidence type="ECO:0000313" key="3">
    <source>
        <dbReference type="EMBL" id="OGY20877.1"/>
    </source>
</evidence>